<keyword evidence="2 5" id="KW-0378">Hydrolase</keyword>
<dbReference type="Proteomes" id="UP000027361">
    <property type="component" value="Unassembled WGS sequence"/>
</dbReference>
<dbReference type="AlphaFoldDB" id="A0A066V291"/>
<comment type="similarity">
    <text evidence="1">Belongs to the peptidase S33 family.</text>
</comment>
<dbReference type="EMBL" id="JMSN01000193">
    <property type="protein sequence ID" value="KDN35817.1"/>
    <property type="molecule type" value="Genomic_DNA"/>
</dbReference>
<name>A0A066V291_TILAU</name>
<proteinExistence type="inferred from homology"/>
<dbReference type="Gene3D" id="3.40.50.1820">
    <property type="entry name" value="alpha/beta hydrolase"/>
    <property type="match status" value="1"/>
</dbReference>
<feature type="active site" description="Proton donor" evidence="3">
    <location>
        <position position="255"/>
    </location>
</feature>
<dbReference type="InterPro" id="IPR000073">
    <property type="entry name" value="AB_hydrolase_1"/>
</dbReference>
<sequence>LRSFQHYTLQVEDVSLHFIRERADAVAEASGRPPLLLLHGWPGHLMEFSKVIKPLAHPGATAPLTVPAFDVVAPSHPGYLFSSYIQSHESKICGRVQGNHSGPDGDLLIKDVARLMDKLMCSIGYATTGYVVQAGDWGSMVARQIAVLFPQPHRLLHFVLGFPSPLSENEKNGIRRAIEFQSNGSAYAQFHSTRPATLGLVMQHSPLALLAWIGEKFLAWTDEESYTHSPEDAEILASLTLWWCTGTMARSLYPYRNRPATGVSAAISRPENFIKAPTGYSNSPYELIPTPKEWVASTCNLKWHREHPDGGHFFAMEKPVRFVSDMQDCFGKLWKR</sequence>
<dbReference type="InterPro" id="IPR000639">
    <property type="entry name" value="Epox_hydrolase-like"/>
</dbReference>
<dbReference type="SUPFAM" id="SSF53474">
    <property type="entry name" value="alpha/beta-Hydrolases"/>
    <property type="match status" value="1"/>
</dbReference>
<gene>
    <name evidence="5" type="ORF">K437DRAFT_230063</name>
</gene>
<evidence type="ECO:0000256" key="3">
    <source>
        <dbReference type="PIRSR" id="PIRSR001112-1"/>
    </source>
</evidence>
<comment type="caution">
    <text evidence="5">The sequence shown here is derived from an EMBL/GenBank/DDBJ whole genome shotgun (WGS) entry which is preliminary data.</text>
</comment>
<feature type="non-terminal residue" evidence="5">
    <location>
        <position position="1"/>
    </location>
</feature>
<dbReference type="OrthoDB" id="7130006at2759"/>
<dbReference type="InParanoid" id="A0A066V291"/>
<evidence type="ECO:0000313" key="5">
    <source>
        <dbReference type="EMBL" id="KDN35817.1"/>
    </source>
</evidence>
<feature type="domain" description="AB hydrolase-1" evidence="4">
    <location>
        <begin position="33"/>
        <end position="177"/>
    </location>
</feature>
<evidence type="ECO:0000256" key="2">
    <source>
        <dbReference type="ARBA" id="ARBA00022801"/>
    </source>
</evidence>
<dbReference type="GeneID" id="25262731"/>
<dbReference type="STRING" id="1037660.A0A066V291"/>
<dbReference type="InterPro" id="IPR016292">
    <property type="entry name" value="Epoxide_hydrolase"/>
</dbReference>
<dbReference type="RefSeq" id="XP_013239876.1">
    <property type="nucleotide sequence ID" value="XM_013384422.1"/>
</dbReference>
<dbReference type="PRINTS" id="PR00412">
    <property type="entry name" value="EPOXHYDRLASE"/>
</dbReference>
<organism evidence="5 6">
    <name type="scientific">Tilletiaria anomala (strain ATCC 24038 / CBS 436.72 / UBC 951)</name>
    <dbReference type="NCBI Taxonomy" id="1037660"/>
    <lineage>
        <taxon>Eukaryota</taxon>
        <taxon>Fungi</taxon>
        <taxon>Dikarya</taxon>
        <taxon>Basidiomycota</taxon>
        <taxon>Ustilaginomycotina</taxon>
        <taxon>Exobasidiomycetes</taxon>
        <taxon>Georgefischeriales</taxon>
        <taxon>Tilletiariaceae</taxon>
        <taxon>Tilletiaria</taxon>
    </lineage>
</organism>
<evidence type="ECO:0000259" key="4">
    <source>
        <dbReference type="Pfam" id="PF00561"/>
    </source>
</evidence>
<dbReference type="PANTHER" id="PTHR21661:SF39">
    <property type="entry name" value="HYDROLASE, PUTATIVE (AFU_ORTHOLOGUE AFUA_3G08960)-RELATED"/>
    <property type="match status" value="1"/>
</dbReference>
<dbReference type="HOGENOM" id="CLU_019414_0_0_1"/>
<protein>
    <submittedName>
        <fullName evidence="5">Alpha/beta-hydrolase</fullName>
    </submittedName>
</protein>
<reference evidence="5 6" key="1">
    <citation type="submission" date="2014-05" db="EMBL/GenBank/DDBJ databases">
        <title>Draft genome sequence of a rare smut relative, Tilletiaria anomala UBC 951.</title>
        <authorList>
            <consortium name="DOE Joint Genome Institute"/>
            <person name="Toome M."/>
            <person name="Kuo A."/>
            <person name="Henrissat B."/>
            <person name="Lipzen A."/>
            <person name="Tritt A."/>
            <person name="Yoshinaga Y."/>
            <person name="Zane M."/>
            <person name="Barry K."/>
            <person name="Grigoriev I.V."/>
            <person name="Spatafora J.W."/>
            <person name="Aimea M.C."/>
        </authorList>
    </citation>
    <scope>NUCLEOTIDE SEQUENCE [LARGE SCALE GENOMIC DNA]</scope>
    <source>
        <strain evidence="5 6">UBC 951</strain>
    </source>
</reference>
<dbReference type="Pfam" id="PF00561">
    <property type="entry name" value="Abhydrolase_1"/>
    <property type="match status" value="1"/>
</dbReference>
<feature type="active site" description="Proton acceptor" evidence="3">
    <location>
        <position position="312"/>
    </location>
</feature>
<dbReference type="GO" id="GO:0097176">
    <property type="term" value="P:epoxide metabolic process"/>
    <property type="evidence" value="ECO:0007669"/>
    <property type="project" value="TreeGrafter"/>
</dbReference>
<accession>A0A066V291</accession>
<dbReference type="PANTHER" id="PTHR21661">
    <property type="entry name" value="EPOXIDE HYDROLASE 1-RELATED"/>
    <property type="match status" value="1"/>
</dbReference>
<keyword evidence="6" id="KW-1185">Reference proteome</keyword>
<evidence type="ECO:0000256" key="1">
    <source>
        <dbReference type="ARBA" id="ARBA00010088"/>
    </source>
</evidence>
<dbReference type="GO" id="GO:0004301">
    <property type="term" value="F:epoxide hydrolase activity"/>
    <property type="evidence" value="ECO:0007669"/>
    <property type="project" value="TreeGrafter"/>
</dbReference>
<evidence type="ECO:0000313" key="6">
    <source>
        <dbReference type="Proteomes" id="UP000027361"/>
    </source>
</evidence>
<dbReference type="InterPro" id="IPR029058">
    <property type="entry name" value="AB_hydrolase_fold"/>
</dbReference>
<dbReference type="PIRSF" id="PIRSF001112">
    <property type="entry name" value="Epoxide_hydrolase"/>
    <property type="match status" value="1"/>
</dbReference>
<feature type="active site" description="Nucleophile" evidence="3">
    <location>
        <position position="136"/>
    </location>
</feature>